<evidence type="ECO:0000313" key="2">
    <source>
        <dbReference type="Proteomes" id="UP000001194"/>
    </source>
</evidence>
<reference evidence="1 2" key="1">
    <citation type="journal article" date="2008" name="Nature">
        <title>The genome of Laccaria bicolor provides insights into mycorrhizal symbiosis.</title>
        <authorList>
            <person name="Martin F."/>
            <person name="Aerts A."/>
            <person name="Ahren D."/>
            <person name="Brun A."/>
            <person name="Danchin E.G.J."/>
            <person name="Duchaussoy F."/>
            <person name="Gibon J."/>
            <person name="Kohler A."/>
            <person name="Lindquist E."/>
            <person name="Pereda V."/>
            <person name="Salamov A."/>
            <person name="Shapiro H.J."/>
            <person name="Wuyts J."/>
            <person name="Blaudez D."/>
            <person name="Buee M."/>
            <person name="Brokstein P."/>
            <person name="Canbaeck B."/>
            <person name="Cohen D."/>
            <person name="Courty P.E."/>
            <person name="Coutinho P.M."/>
            <person name="Delaruelle C."/>
            <person name="Detter J.C."/>
            <person name="Deveau A."/>
            <person name="DiFazio S."/>
            <person name="Duplessis S."/>
            <person name="Fraissinet-Tachet L."/>
            <person name="Lucic E."/>
            <person name="Frey-Klett P."/>
            <person name="Fourrey C."/>
            <person name="Feussner I."/>
            <person name="Gay G."/>
            <person name="Grimwood J."/>
            <person name="Hoegger P.J."/>
            <person name="Jain P."/>
            <person name="Kilaru S."/>
            <person name="Labbe J."/>
            <person name="Lin Y.C."/>
            <person name="Legue V."/>
            <person name="Le Tacon F."/>
            <person name="Marmeisse R."/>
            <person name="Melayah D."/>
            <person name="Montanini B."/>
            <person name="Muratet M."/>
            <person name="Nehls U."/>
            <person name="Niculita-Hirzel H."/>
            <person name="Oudot-Le Secq M.P."/>
            <person name="Peter M."/>
            <person name="Quesneville H."/>
            <person name="Rajashekar B."/>
            <person name="Reich M."/>
            <person name="Rouhier N."/>
            <person name="Schmutz J."/>
            <person name="Yin T."/>
            <person name="Chalot M."/>
            <person name="Henrissat B."/>
            <person name="Kuees U."/>
            <person name="Lucas S."/>
            <person name="Van de Peer Y."/>
            <person name="Podila G.K."/>
            <person name="Polle A."/>
            <person name="Pukkila P.J."/>
            <person name="Richardson P.M."/>
            <person name="Rouze P."/>
            <person name="Sanders I.R."/>
            <person name="Stajich J.E."/>
            <person name="Tunlid A."/>
            <person name="Tuskan G."/>
            <person name="Grigoriev I.V."/>
        </authorList>
    </citation>
    <scope>NUCLEOTIDE SEQUENCE [LARGE SCALE GENOMIC DNA]</scope>
    <source>
        <strain evidence="2">S238N-H82 / ATCC MYA-4686</strain>
    </source>
</reference>
<sequence length="55" mass="6377">MHSGKVKTQQPCRYLGIRRVCSYKRGAMLRTLAPSNWLAEPVSKQYRTVMLIHSQ</sequence>
<dbReference type="RefSeq" id="XP_001874545.1">
    <property type="nucleotide sequence ID" value="XM_001874510.1"/>
</dbReference>
<dbReference type="HOGENOM" id="CLU_3032735_0_0_1"/>
<dbReference type="InParanoid" id="B0CTW7"/>
<dbReference type="GeneID" id="6071094"/>
<dbReference type="EMBL" id="DS547092">
    <property type="protein sequence ID" value="EDR13986.1"/>
    <property type="molecule type" value="Genomic_DNA"/>
</dbReference>
<dbReference type="KEGG" id="lbc:LACBIDRAFT_305301"/>
<gene>
    <name evidence="1" type="ORF">LACBIDRAFT_305301</name>
</gene>
<proteinExistence type="predicted"/>
<dbReference type="Proteomes" id="UP000001194">
    <property type="component" value="Unassembled WGS sequence"/>
</dbReference>
<evidence type="ECO:0000313" key="1">
    <source>
        <dbReference type="EMBL" id="EDR13986.1"/>
    </source>
</evidence>
<organism evidence="2">
    <name type="scientific">Laccaria bicolor (strain S238N-H82 / ATCC MYA-4686)</name>
    <name type="common">Bicoloured deceiver</name>
    <name type="synonym">Laccaria laccata var. bicolor</name>
    <dbReference type="NCBI Taxonomy" id="486041"/>
    <lineage>
        <taxon>Eukaryota</taxon>
        <taxon>Fungi</taxon>
        <taxon>Dikarya</taxon>
        <taxon>Basidiomycota</taxon>
        <taxon>Agaricomycotina</taxon>
        <taxon>Agaricomycetes</taxon>
        <taxon>Agaricomycetidae</taxon>
        <taxon>Agaricales</taxon>
        <taxon>Agaricineae</taxon>
        <taxon>Hydnangiaceae</taxon>
        <taxon>Laccaria</taxon>
    </lineage>
</organism>
<dbReference type="AlphaFoldDB" id="B0CTW7"/>
<accession>B0CTW7</accession>
<keyword evidence="2" id="KW-1185">Reference proteome</keyword>
<protein>
    <submittedName>
        <fullName evidence="1">Predicted protein</fullName>
    </submittedName>
</protein>
<name>B0CTW7_LACBS</name>